<name>A0A1I0V7R5_9CLOT</name>
<dbReference type="PANTHER" id="PTHR31290:SF5">
    <property type="entry name" value="UV-DAMAGE ENDONUCLEASE"/>
    <property type="match status" value="1"/>
</dbReference>
<evidence type="ECO:0000256" key="4">
    <source>
        <dbReference type="ARBA" id="ARBA00022769"/>
    </source>
</evidence>
<dbReference type="OrthoDB" id="9782576at2"/>
<dbReference type="GO" id="GO:0004519">
    <property type="term" value="F:endonuclease activity"/>
    <property type="evidence" value="ECO:0007669"/>
    <property type="project" value="UniProtKB-KW"/>
</dbReference>
<dbReference type="RefSeq" id="WP_090037932.1">
    <property type="nucleotide sequence ID" value="NZ_FOKI01000001.1"/>
</dbReference>
<keyword evidence="8" id="KW-1185">Reference proteome</keyword>
<keyword evidence="1" id="KW-0540">Nuclease</keyword>
<evidence type="ECO:0000256" key="6">
    <source>
        <dbReference type="ARBA" id="ARBA00023204"/>
    </source>
</evidence>
<evidence type="ECO:0000313" key="7">
    <source>
        <dbReference type="EMBL" id="SFA72399.1"/>
    </source>
</evidence>
<dbReference type="Proteomes" id="UP000198619">
    <property type="component" value="Unassembled WGS sequence"/>
</dbReference>
<dbReference type="EMBL" id="FOKI01000001">
    <property type="protein sequence ID" value="SFA72399.1"/>
    <property type="molecule type" value="Genomic_DNA"/>
</dbReference>
<gene>
    <name evidence="7" type="ORF">SAMN04488528_1001217</name>
</gene>
<accession>A0A1I0V7R5</accession>
<sequence>MIKRIGYACINNSLKPRTFQQCRLNSVYKYGIEYLREKIINNLKLTKDIIKWNVDNGIFMYRATSTLLPLVDHPDVLRDFQWKWQKDQEILKIMDEIKNIVQENNIRLSMHPDQFTVLNSTKRTVVENSINYLNFHYQILTLLGGKDIIIHTGGVYGDKTSAINRFIEEYKKLPEGTQKMLRLENDDVSFNIDDVLYISEKTSIPIILDVHHHRCNKKRDISYQDIYRIKESWEDTGMIPKMHISSGKTGIYDKSHSDYIKEEDIISFISLIEDIDVDLMVEAKEKDNAALKVMGFVKRGNL</sequence>
<keyword evidence="3" id="KW-0227">DNA damage</keyword>
<evidence type="ECO:0000256" key="5">
    <source>
        <dbReference type="ARBA" id="ARBA00022801"/>
    </source>
</evidence>
<keyword evidence="5" id="KW-0378">Hydrolase</keyword>
<dbReference type="NCBIfam" id="TIGR00629">
    <property type="entry name" value="uvde"/>
    <property type="match status" value="1"/>
</dbReference>
<keyword evidence="2 7" id="KW-0255">Endonuclease</keyword>
<protein>
    <submittedName>
        <fullName evidence="7">UV-damage endonuclease</fullName>
    </submittedName>
</protein>
<evidence type="ECO:0000256" key="3">
    <source>
        <dbReference type="ARBA" id="ARBA00022763"/>
    </source>
</evidence>
<keyword evidence="4" id="KW-0228">DNA excision</keyword>
<dbReference type="GO" id="GO:0006289">
    <property type="term" value="P:nucleotide-excision repair"/>
    <property type="evidence" value="ECO:0007669"/>
    <property type="project" value="InterPro"/>
</dbReference>
<dbReference type="GO" id="GO:0016787">
    <property type="term" value="F:hydrolase activity"/>
    <property type="evidence" value="ECO:0007669"/>
    <property type="project" value="UniProtKB-KW"/>
</dbReference>
<dbReference type="GO" id="GO:0009411">
    <property type="term" value="P:response to UV"/>
    <property type="evidence" value="ECO:0007669"/>
    <property type="project" value="InterPro"/>
</dbReference>
<organism evidence="7 8">
    <name type="scientific">Clostridium frigidicarnis</name>
    <dbReference type="NCBI Taxonomy" id="84698"/>
    <lineage>
        <taxon>Bacteria</taxon>
        <taxon>Bacillati</taxon>
        <taxon>Bacillota</taxon>
        <taxon>Clostridia</taxon>
        <taxon>Eubacteriales</taxon>
        <taxon>Clostridiaceae</taxon>
        <taxon>Clostridium</taxon>
    </lineage>
</organism>
<evidence type="ECO:0000313" key="8">
    <source>
        <dbReference type="Proteomes" id="UP000198619"/>
    </source>
</evidence>
<evidence type="ECO:0000256" key="2">
    <source>
        <dbReference type="ARBA" id="ARBA00022759"/>
    </source>
</evidence>
<keyword evidence="6" id="KW-0234">DNA repair</keyword>
<dbReference type="AlphaFoldDB" id="A0A1I0V7R5"/>
<evidence type="ECO:0000256" key="1">
    <source>
        <dbReference type="ARBA" id="ARBA00022722"/>
    </source>
</evidence>
<dbReference type="Pfam" id="PF03851">
    <property type="entry name" value="UvdE"/>
    <property type="match status" value="1"/>
</dbReference>
<dbReference type="InterPro" id="IPR036237">
    <property type="entry name" value="Xyl_isomerase-like_sf"/>
</dbReference>
<reference evidence="7 8" key="1">
    <citation type="submission" date="2016-10" db="EMBL/GenBank/DDBJ databases">
        <authorList>
            <person name="de Groot N.N."/>
        </authorList>
    </citation>
    <scope>NUCLEOTIDE SEQUENCE [LARGE SCALE GENOMIC DNA]</scope>
    <source>
        <strain evidence="7 8">DSM 12271</strain>
    </source>
</reference>
<dbReference type="InterPro" id="IPR004601">
    <property type="entry name" value="UvdE"/>
</dbReference>
<dbReference type="PANTHER" id="PTHR31290">
    <property type="entry name" value="UV-DAMAGE ENDONUCLEASE"/>
    <property type="match status" value="1"/>
</dbReference>
<dbReference type="SUPFAM" id="SSF51658">
    <property type="entry name" value="Xylose isomerase-like"/>
    <property type="match status" value="1"/>
</dbReference>
<dbReference type="Gene3D" id="3.20.20.150">
    <property type="entry name" value="Divalent-metal-dependent TIM barrel enzymes"/>
    <property type="match status" value="1"/>
</dbReference>
<proteinExistence type="predicted"/>
<dbReference type="STRING" id="84698.SAMN04488528_1001217"/>